<name>A0ABT8G7Q4_9MICO</name>
<evidence type="ECO:0000313" key="3">
    <source>
        <dbReference type="Proteomes" id="UP001172728"/>
    </source>
</evidence>
<protein>
    <submittedName>
        <fullName evidence="2">DUF4190 domain-containing protein</fullName>
    </submittedName>
</protein>
<dbReference type="Proteomes" id="UP001172728">
    <property type="component" value="Unassembled WGS sequence"/>
</dbReference>
<gene>
    <name evidence="2" type="ORF">QQX09_04820</name>
</gene>
<keyword evidence="1" id="KW-0472">Membrane</keyword>
<sequence>MVDTIEVEAPQEVAVEGGNGVGIASFVTGCLGLGPIAIVLGLVGLSRWRSGAAGRRSWPLAGLVLGIVGTLGAAALAAAVLTSGTDAAEQDLRAQADVVMLGNAVVEGYVADPDGAVTVSVEPSGYVVDGIELPAQLSLDEDRAVSLEGTDAFDWCLTLTYGGGQDDAVAFAATEGLVRSCPVP</sequence>
<feature type="transmembrane region" description="Helical" evidence="1">
    <location>
        <begin position="57"/>
        <end position="81"/>
    </location>
</feature>
<feature type="transmembrane region" description="Helical" evidence="1">
    <location>
        <begin position="20"/>
        <end position="45"/>
    </location>
</feature>
<dbReference type="RefSeq" id="WP_301131631.1">
    <property type="nucleotide sequence ID" value="NZ_JAUHPW010000003.1"/>
</dbReference>
<evidence type="ECO:0000256" key="1">
    <source>
        <dbReference type="SAM" id="Phobius"/>
    </source>
</evidence>
<proteinExistence type="predicted"/>
<reference evidence="2" key="1">
    <citation type="submission" date="2023-06" db="EMBL/GenBank/DDBJ databases">
        <title>Sysu t00192.</title>
        <authorList>
            <person name="Gao L."/>
            <person name="Fang B.-Z."/>
            <person name="Li W.-J."/>
        </authorList>
    </citation>
    <scope>NUCLEOTIDE SEQUENCE</scope>
    <source>
        <strain evidence="2">SYSU T00192</strain>
    </source>
</reference>
<organism evidence="2 3">
    <name type="scientific">Demequina litoralis</name>
    <dbReference type="NCBI Taxonomy" id="3051660"/>
    <lineage>
        <taxon>Bacteria</taxon>
        <taxon>Bacillati</taxon>
        <taxon>Actinomycetota</taxon>
        <taxon>Actinomycetes</taxon>
        <taxon>Micrococcales</taxon>
        <taxon>Demequinaceae</taxon>
        <taxon>Demequina</taxon>
    </lineage>
</organism>
<keyword evidence="3" id="KW-1185">Reference proteome</keyword>
<accession>A0ABT8G7Q4</accession>
<keyword evidence="1" id="KW-0812">Transmembrane</keyword>
<comment type="caution">
    <text evidence="2">The sequence shown here is derived from an EMBL/GenBank/DDBJ whole genome shotgun (WGS) entry which is preliminary data.</text>
</comment>
<keyword evidence="1" id="KW-1133">Transmembrane helix</keyword>
<evidence type="ECO:0000313" key="2">
    <source>
        <dbReference type="EMBL" id="MDN4475181.1"/>
    </source>
</evidence>
<dbReference type="EMBL" id="JAUHPW010000003">
    <property type="protein sequence ID" value="MDN4475181.1"/>
    <property type="molecule type" value="Genomic_DNA"/>
</dbReference>